<organism evidence="13 14">
    <name type="scientific">Balaenoptera physalus</name>
    <name type="common">Fin whale</name>
    <name type="synonym">Balaena physalus</name>
    <dbReference type="NCBI Taxonomy" id="9770"/>
    <lineage>
        <taxon>Eukaryota</taxon>
        <taxon>Metazoa</taxon>
        <taxon>Chordata</taxon>
        <taxon>Craniata</taxon>
        <taxon>Vertebrata</taxon>
        <taxon>Euteleostomi</taxon>
        <taxon>Mammalia</taxon>
        <taxon>Eutheria</taxon>
        <taxon>Laurasiatheria</taxon>
        <taxon>Artiodactyla</taxon>
        <taxon>Whippomorpha</taxon>
        <taxon>Cetacea</taxon>
        <taxon>Mysticeti</taxon>
        <taxon>Balaenopteridae</taxon>
        <taxon>Balaenoptera</taxon>
    </lineage>
</organism>
<evidence type="ECO:0000256" key="1">
    <source>
        <dbReference type="ARBA" id="ARBA00004123"/>
    </source>
</evidence>
<dbReference type="SMART" id="SM00132">
    <property type="entry name" value="LIM"/>
    <property type="match status" value="2"/>
</dbReference>
<dbReference type="FunFam" id="2.10.110.10:FF:000016">
    <property type="entry name" value="LIM domain only 3"/>
    <property type="match status" value="1"/>
</dbReference>
<evidence type="ECO:0000256" key="11">
    <source>
        <dbReference type="SAM" id="MobiDB-lite"/>
    </source>
</evidence>
<dbReference type="InterPro" id="IPR050945">
    <property type="entry name" value="LMO_RBTN_TF"/>
</dbReference>
<feature type="domain" description="LIM zinc-binding" evidence="12">
    <location>
        <begin position="109"/>
        <end position="171"/>
    </location>
</feature>
<evidence type="ECO:0000313" key="14">
    <source>
        <dbReference type="Proteomes" id="UP000437017"/>
    </source>
</evidence>
<dbReference type="PANTHER" id="PTHR45787">
    <property type="entry name" value="LD11652P"/>
    <property type="match status" value="1"/>
</dbReference>
<evidence type="ECO:0000256" key="8">
    <source>
        <dbReference type="ARBA" id="ARBA00041884"/>
    </source>
</evidence>
<dbReference type="AlphaFoldDB" id="A0A6A1QIH6"/>
<dbReference type="GO" id="GO:0045944">
    <property type="term" value="P:positive regulation of transcription by RNA polymerase II"/>
    <property type="evidence" value="ECO:0007669"/>
    <property type="project" value="TreeGrafter"/>
</dbReference>
<feature type="region of interest" description="Disordered" evidence="11">
    <location>
        <begin position="1"/>
        <end position="20"/>
    </location>
</feature>
<evidence type="ECO:0000256" key="5">
    <source>
        <dbReference type="ARBA" id="ARBA00023038"/>
    </source>
</evidence>
<keyword evidence="2 10" id="KW-0479">Metal-binding</keyword>
<evidence type="ECO:0000256" key="6">
    <source>
        <dbReference type="ARBA" id="ARBA00023242"/>
    </source>
</evidence>
<dbReference type="InterPro" id="IPR001781">
    <property type="entry name" value="Znf_LIM"/>
</dbReference>
<dbReference type="CDD" id="cd09384">
    <property type="entry name" value="LIM1_LMO2"/>
    <property type="match status" value="1"/>
</dbReference>
<evidence type="ECO:0000256" key="4">
    <source>
        <dbReference type="ARBA" id="ARBA00022833"/>
    </source>
</evidence>
<proteinExistence type="predicted"/>
<reference evidence="13 14" key="1">
    <citation type="journal article" date="2019" name="PLoS ONE">
        <title>Genomic analyses reveal an absence of contemporary introgressive admixture between fin whales and blue whales, despite known hybrids.</title>
        <authorList>
            <person name="Westbury M.V."/>
            <person name="Petersen B."/>
            <person name="Lorenzen E.D."/>
        </authorList>
    </citation>
    <scope>NUCLEOTIDE SEQUENCE [LARGE SCALE GENOMIC DNA]</scope>
    <source>
        <strain evidence="13">FinWhale-01</strain>
    </source>
</reference>
<evidence type="ECO:0000256" key="10">
    <source>
        <dbReference type="PROSITE-ProRule" id="PRU00125"/>
    </source>
</evidence>
<evidence type="ECO:0000313" key="13">
    <source>
        <dbReference type="EMBL" id="KAB0406934.1"/>
    </source>
</evidence>
<dbReference type="OrthoDB" id="6352355at2759"/>
<dbReference type="GO" id="GO:0003713">
    <property type="term" value="F:transcription coactivator activity"/>
    <property type="evidence" value="ECO:0007669"/>
    <property type="project" value="TreeGrafter"/>
</dbReference>
<comment type="function">
    <text evidence="9">Acts with TAL1/SCL to regulate red blood cell development. Also acts with LDB1 to maintain erythroid precursors in an immature state.</text>
</comment>
<dbReference type="GO" id="GO:0046872">
    <property type="term" value="F:metal ion binding"/>
    <property type="evidence" value="ECO:0007669"/>
    <property type="project" value="UniProtKB-KW"/>
</dbReference>
<dbReference type="Pfam" id="PF00412">
    <property type="entry name" value="LIM"/>
    <property type="match status" value="2"/>
</dbReference>
<keyword evidence="6" id="KW-0539">Nucleus</keyword>
<evidence type="ECO:0000259" key="12">
    <source>
        <dbReference type="PROSITE" id="PS50023"/>
    </source>
</evidence>
<keyword evidence="4 10" id="KW-0862">Zinc</keyword>
<keyword evidence="5 10" id="KW-0440">LIM domain</keyword>
<name>A0A6A1QIH6_BALPH</name>
<accession>A0A6A1QIH6</accession>
<dbReference type="FunFam" id="2.10.110.10:FF:000059">
    <property type="entry name" value="LIM domain only 2"/>
    <property type="match status" value="1"/>
</dbReference>
<comment type="caution">
    <text evidence="13">The sequence shown here is derived from an EMBL/GenBank/DDBJ whole genome shotgun (WGS) entry which is preliminary data.</text>
</comment>
<dbReference type="GO" id="GO:0005634">
    <property type="term" value="C:nucleus"/>
    <property type="evidence" value="ECO:0007669"/>
    <property type="project" value="UniProtKB-SubCell"/>
</dbReference>
<evidence type="ECO:0000256" key="3">
    <source>
        <dbReference type="ARBA" id="ARBA00022737"/>
    </source>
</evidence>
<dbReference type="PROSITE" id="PS00478">
    <property type="entry name" value="LIM_DOMAIN_1"/>
    <property type="match status" value="1"/>
</dbReference>
<sequence>MGCDLEGSHGDDRSPDNHSISEDDFTATHIIYEGSPCQNTGLDECQCEARNWEIDNMDVISEAFNSKGIIAYLQIYINTLGASKNENHGLSSLRTEPVDEVLQIPPSLLTCGGCQQNIGDRYFLKAIDQYWHEDCLSCDLCGCRLGEVGRRLYYKLGRKLCRRDYLRLFGQDGLCASCDRRIRAYEMTMRVRDKVYHLECFKCAACQKHFCVGDRYLLINSDIVCEQDIYEWTKVNGMI</sequence>
<keyword evidence="3" id="KW-0677">Repeat</keyword>
<comment type="subcellular location">
    <subcellularLocation>
        <location evidence="1">Nucleus</location>
    </subcellularLocation>
</comment>
<gene>
    <name evidence="13" type="ORF">E2I00_002323</name>
</gene>
<evidence type="ECO:0000256" key="2">
    <source>
        <dbReference type="ARBA" id="ARBA00022723"/>
    </source>
</evidence>
<dbReference type="EMBL" id="SGJD01000114">
    <property type="protein sequence ID" value="KAB0406934.1"/>
    <property type="molecule type" value="Genomic_DNA"/>
</dbReference>
<feature type="domain" description="LIM zinc-binding" evidence="12">
    <location>
        <begin position="173"/>
        <end position="235"/>
    </location>
</feature>
<dbReference type="Proteomes" id="UP000437017">
    <property type="component" value="Unassembled WGS sequence"/>
</dbReference>
<dbReference type="GO" id="GO:0140297">
    <property type="term" value="F:DNA-binding transcription factor binding"/>
    <property type="evidence" value="ECO:0007669"/>
    <property type="project" value="TreeGrafter"/>
</dbReference>
<dbReference type="PROSITE" id="PS50023">
    <property type="entry name" value="LIM_DOMAIN_2"/>
    <property type="match status" value="2"/>
</dbReference>
<dbReference type="PANTHER" id="PTHR45787:SF3">
    <property type="entry name" value="RHOMBOTIN-2"/>
    <property type="match status" value="1"/>
</dbReference>
<evidence type="ECO:0000256" key="7">
    <source>
        <dbReference type="ARBA" id="ARBA00040621"/>
    </source>
</evidence>
<dbReference type="Gene3D" id="2.10.110.10">
    <property type="entry name" value="Cysteine Rich Protein"/>
    <property type="match status" value="2"/>
</dbReference>
<dbReference type="CDD" id="cd09385">
    <property type="entry name" value="LIM2_LMO2"/>
    <property type="match status" value="1"/>
</dbReference>
<protein>
    <recommendedName>
        <fullName evidence="7">Rhombotin-2</fullName>
    </recommendedName>
    <alternativeName>
        <fullName evidence="8">LIM domain only protein 2</fullName>
    </alternativeName>
</protein>
<dbReference type="SUPFAM" id="SSF57716">
    <property type="entry name" value="Glucocorticoid receptor-like (DNA-binding domain)"/>
    <property type="match status" value="3"/>
</dbReference>
<keyword evidence="14" id="KW-1185">Reference proteome</keyword>
<evidence type="ECO:0000256" key="9">
    <source>
        <dbReference type="ARBA" id="ARBA00053511"/>
    </source>
</evidence>